<reference evidence="2 3" key="1">
    <citation type="submission" date="2016-05" db="EMBL/GenBank/DDBJ databases">
        <title>Genome sequencing reveals origins of a unique bacterial endosymbiosis in the earliest lineages of terrestrial Fungi.</title>
        <authorList>
            <consortium name="DOE Joint Genome Institute"/>
            <person name="Uehling J."/>
            <person name="Gryganskyi A."/>
            <person name="Hameed K."/>
            <person name="Tschaplinski T."/>
            <person name="Misztal P."/>
            <person name="Wu S."/>
            <person name="Desiro A."/>
            <person name="Vande Pol N."/>
            <person name="Du Z.-Y."/>
            <person name="Zienkiewicz A."/>
            <person name="Zienkiewicz K."/>
            <person name="Morin E."/>
            <person name="Tisserant E."/>
            <person name="Splivallo R."/>
            <person name="Hainaut M."/>
            <person name="Henrissat B."/>
            <person name="Ohm R."/>
            <person name="Kuo A."/>
            <person name="Yan J."/>
            <person name="Lipzen A."/>
            <person name="Nolan M."/>
            <person name="Labutti K."/>
            <person name="Barry K."/>
            <person name="Goldstein A."/>
            <person name="Labbe J."/>
            <person name="Schadt C."/>
            <person name="Tuskan G."/>
            <person name="Grigoriev I."/>
            <person name="Martin F."/>
            <person name="Vilgalys R."/>
            <person name="Bonito G."/>
        </authorList>
    </citation>
    <scope>NUCLEOTIDE SEQUENCE [LARGE SCALE GENOMIC DNA]</scope>
    <source>
        <strain evidence="2 3">AG-77</strain>
    </source>
</reference>
<evidence type="ECO:0000313" key="2">
    <source>
        <dbReference type="EMBL" id="OAQ35298.1"/>
    </source>
</evidence>
<keyword evidence="3" id="KW-1185">Reference proteome</keyword>
<feature type="region of interest" description="Disordered" evidence="1">
    <location>
        <begin position="113"/>
        <end position="133"/>
    </location>
</feature>
<accession>A0A197KDP4</accession>
<dbReference type="EMBL" id="KV442015">
    <property type="protein sequence ID" value="OAQ35298.1"/>
    <property type="molecule type" value="Genomic_DNA"/>
</dbReference>
<organism evidence="2 3">
    <name type="scientific">Linnemannia elongata AG-77</name>
    <dbReference type="NCBI Taxonomy" id="1314771"/>
    <lineage>
        <taxon>Eukaryota</taxon>
        <taxon>Fungi</taxon>
        <taxon>Fungi incertae sedis</taxon>
        <taxon>Mucoromycota</taxon>
        <taxon>Mortierellomycotina</taxon>
        <taxon>Mortierellomycetes</taxon>
        <taxon>Mortierellales</taxon>
        <taxon>Mortierellaceae</taxon>
        <taxon>Linnemannia</taxon>
    </lineage>
</organism>
<sequence length="133" mass="15212">MPTRMRMRTAILVFGFWFLVGCFVLPALTFVLVSDLPFLVDPSHGLFALQLRAHTIPSFRPQRLSRFVCPFLVHRSMLTATRRGQVPIAQLIFLRAPIHYSSIHSCPVDHWTRHEKNKPPGRTNLDAVHSGNK</sequence>
<dbReference type="PROSITE" id="PS51257">
    <property type="entry name" value="PROKAR_LIPOPROTEIN"/>
    <property type="match status" value="1"/>
</dbReference>
<evidence type="ECO:0000256" key="1">
    <source>
        <dbReference type="SAM" id="MobiDB-lite"/>
    </source>
</evidence>
<name>A0A197KDP4_9FUNG</name>
<gene>
    <name evidence="2" type="ORF">K457DRAFT_656749</name>
</gene>
<evidence type="ECO:0000313" key="3">
    <source>
        <dbReference type="Proteomes" id="UP000078512"/>
    </source>
</evidence>
<dbReference type="AlphaFoldDB" id="A0A197KDP4"/>
<proteinExistence type="predicted"/>
<dbReference type="Proteomes" id="UP000078512">
    <property type="component" value="Unassembled WGS sequence"/>
</dbReference>
<protein>
    <submittedName>
        <fullName evidence="2">Uncharacterized protein</fullName>
    </submittedName>
</protein>